<name>A0A4R2KVK0_9FIRM</name>
<keyword evidence="2" id="KW-1185">Reference proteome</keyword>
<proteinExistence type="predicted"/>
<dbReference type="RefSeq" id="WP_132244111.1">
    <property type="nucleotide sequence ID" value="NZ_SLWV01000007.1"/>
</dbReference>
<dbReference type="AlphaFoldDB" id="A0A4R2KVK0"/>
<sequence>MASKDPMDLLLKTVMEQLGVKEEYANINRTCGNKKCGNANLTPGQILIILGLLGGVLEVDSITIDKSQEVNILLVGSLKRPKAKTQLEQIMDQIGSLPFDQVMKNILGRY</sequence>
<dbReference type="EMBL" id="SLWV01000007">
    <property type="protein sequence ID" value="TCO76857.1"/>
    <property type="molecule type" value="Genomic_DNA"/>
</dbReference>
<evidence type="ECO:0000313" key="2">
    <source>
        <dbReference type="Proteomes" id="UP000294919"/>
    </source>
</evidence>
<gene>
    <name evidence="1" type="ORF">EV214_10713</name>
</gene>
<organism evidence="1 2">
    <name type="scientific">Marinisporobacter balticus</name>
    <dbReference type="NCBI Taxonomy" id="2018667"/>
    <lineage>
        <taxon>Bacteria</taxon>
        <taxon>Bacillati</taxon>
        <taxon>Bacillota</taxon>
        <taxon>Clostridia</taxon>
        <taxon>Peptostreptococcales</taxon>
        <taxon>Thermotaleaceae</taxon>
        <taxon>Marinisporobacter</taxon>
    </lineage>
</organism>
<reference evidence="1 2" key="1">
    <citation type="submission" date="2019-03" db="EMBL/GenBank/DDBJ databases">
        <title>Genomic Encyclopedia of Type Strains, Phase IV (KMG-IV): sequencing the most valuable type-strain genomes for metagenomic binning, comparative biology and taxonomic classification.</title>
        <authorList>
            <person name="Goeker M."/>
        </authorList>
    </citation>
    <scope>NUCLEOTIDE SEQUENCE [LARGE SCALE GENOMIC DNA]</scope>
    <source>
        <strain evidence="1 2">DSM 102940</strain>
    </source>
</reference>
<accession>A0A4R2KVK0</accession>
<dbReference type="OrthoDB" id="2087198at2"/>
<evidence type="ECO:0000313" key="1">
    <source>
        <dbReference type="EMBL" id="TCO76857.1"/>
    </source>
</evidence>
<dbReference type="Proteomes" id="UP000294919">
    <property type="component" value="Unassembled WGS sequence"/>
</dbReference>
<comment type="caution">
    <text evidence="1">The sequence shown here is derived from an EMBL/GenBank/DDBJ whole genome shotgun (WGS) entry which is preliminary data.</text>
</comment>
<protein>
    <submittedName>
        <fullName evidence="1">Uncharacterized protein</fullName>
    </submittedName>
</protein>